<protein>
    <submittedName>
        <fullName evidence="1">Uncharacterized protein</fullName>
    </submittedName>
</protein>
<organism evidence="1 2">
    <name type="scientific">Ancylostoma ceylanicum</name>
    <dbReference type="NCBI Taxonomy" id="53326"/>
    <lineage>
        <taxon>Eukaryota</taxon>
        <taxon>Metazoa</taxon>
        <taxon>Ecdysozoa</taxon>
        <taxon>Nematoda</taxon>
        <taxon>Chromadorea</taxon>
        <taxon>Rhabditida</taxon>
        <taxon>Rhabditina</taxon>
        <taxon>Rhabditomorpha</taxon>
        <taxon>Strongyloidea</taxon>
        <taxon>Ancylostomatidae</taxon>
        <taxon>Ancylostomatinae</taxon>
        <taxon>Ancylostoma</taxon>
    </lineage>
</organism>
<dbReference type="AlphaFoldDB" id="A0A016VS73"/>
<comment type="caution">
    <text evidence="1">The sequence shown here is derived from an EMBL/GenBank/DDBJ whole genome shotgun (WGS) entry which is preliminary data.</text>
</comment>
<accession>A0A016VS73</accession>
<keyword evidence="2" id="KW-1185">Reference proteome</keyword>
<gene>
    <name evidence="1" type="primary">Acey_s0006.g3054</name>
    <name evidence="1" type="ORF">Y032_0006g3054</name>
</gene>
<sequence length="115" mass="13329">MIRVRRRPKWGRRVRRYDKGAPVSKVGKHLETVSTVMEMEKRCVGAEQRKNALNQVYVCLIVLWHLISKRKYRMPGLSSDYYITHLILPASRPLLRVLSSFVSEHTAPSSFISSC</sequence>
<dbReference type="EMBL" id="JARK01001342">
    <property type="protein sequence ID" value="EYC29593.1"/>
    <property type="molecule type" value="Genomic_DNA"/>
</dbReference>
<reference evidence="2" key="1">
    <citation type="journal article" date="2015" name="Nat. Genet.">
        <title>The genome and transcriptome of the zoonotic hookworm Ancylostoma ceylanicum identify infection-specific gene families.</title>
        <authorList>
            <person name="Schwarz E.M."/>
            <person name="Hu Y."/>
            <person name="Antoshechkin I."/>
            <person name="Miller M.M."/>
            <person name="Sternberg P.W."/>
            <person name="Aroian R.V."/>
        </authorList>
    </citation>
    <scope>NUCLEOTIDE SEQUENCE</scope>
    <source>
        <strain evidence="2">HY135</strain>
    </source>
</reference>
<evidence type="ECO:0000313" key="1">
    <source>
        <dbReference type="EMBL" id="EYC29593.1"/>
    </source>
</evidence>
<evidence type="ECO:0000313" key="2">
    <source>
        <dbReference type="Proteomes" id="UP000024635"/>
    </source>
</evidence>
<proteinExistence type="predicted"/>
<name>A0A016VS73_9BILA</name>
<dbReference type="Proteomes" id="UP000024635">
    <property type="component" value="Unassembled WGS sequence"/>
</dbReference>